<organism evidence="1 2">
    <name type="scientific">Streptomyces anthocyanicus</name>
    <dbReference type="NCBI Taxonomy" id="68174"/>
    <lineage>
        <taxon>Bacteria</taxon>
        <taxon>Bacillati</taxon>
        <taxon>Actinomycetota</taxon>
        <taxon>Actinomycetes</taxon>
        <taxon>Kitasatosporales</taxon>
        <taxon>Streptomycetaceae</taxon>
        <taxon>Streptomyces</taxon>
        <taxon>Streptomyces violaceoruber group</taxon>
    </lineage>
</organism>
<dbReference type="Gene3D" id="1.25.40.10">
    <property type="entry name" value="Tetratricopeptide repeat domain"/>
    <property type="match status" value="1"/>
</dbReference>
<keyword evidence="2" id="KW-1185">Reference proteome</keyword>
<protein>
    <submittedName>
        <fullName evidence="1">Tetratricopeptide repeat protein</fullName>
    </submittedName>
</protein>
<dbReference type="SUPFAM" id="SSF48452">
    <property type="entry name" value="TPR-like"/>
    <property type="match status" value="2"/>
</dbReference>
<dbReference type="Pfam" id="PF13374">
    <property type="entry name" value="TPR_10"/>
    <property type="match status" value="2"/>
</dbReference>
<gene>
    <name evidence="1" type="ORF">OHB34_29945</name>
</gene>
<name>A0ABZ1M415_9ACTN</name>
<proteinExistence type="predicted"/>
<dbReference type="EMBL" id="CP108200">
    <property type="protein sequence ID" value="WTR98111.1"/>
    <property type="molecule type" value="Genomic_DNA"/>
</dbReference>
<sequence length="276" mass="29936">MRLFRSRGRSDAERMTGTPVAEAKALYEAGRYAEAEAEARAVSRSRPRDDAYGAVALNIAAIATGAQGRHTEALATYDEALPVFGRIFGADHWLTLKLRSDRAQQMTSLGRHAECEAECTAVVRAAVRGTGPEMARLAAAARNGLVFALNAQGRHQEAEALAREALAAHRERDPMSLVLRLGLARSLNGQARHEDALTEARGAEKLHRSLPDHQRLPETGAVELALATALFGLRRVPEAHHQAAVAHDACLASFGPDHRRTVEARTLLERIDGTRP</sequence>
<dbReference type="Proteomes" id="UP001622731">
    <property type="component" value="Chromosome"/>
</dbReference>
<evidence type="ECO:0000313" key="1">
    <source>
        <dbReference type="EMBL" id="WTR98111.1"/>
    </source>
</evidence>
<dbReference type="InterPro" id="IPR011990">
    <property type="entry name" value="TPR-like_helical_dom_sf"/>
</dbReference>
<accession>A0ABZ1M415</accession>
<dbReference type="RefSeq" id="WP_406133373.1">
    <property type="nucleotide sequence ID" value="NZ_CP108200.1"/>
</dbReference>
<evidence type="ECO:0000313" key="2">
    <source>
        <dbReference type="Proteomes" id="UP001622731"/>
    </source>
</evidence>
<reference evidence="1 2" key="1">
    <citation type="submission" date="2022-10" db="EMBL/GenBank/DDBJ databases">
        <title>The complete genomes of actinobacterial strains from the NBC collection.</title>
        <authorList>
            <person name="Joergensen T.S."/>
            <person name="Alvarez Arevalo M."/>
            <person name="Sterndorff E.B."/>
            <person name="Faurdal D."/>
            <person name="Vuksanovic O."/>
            <person name="Mourched A.-S."/>
            <person name="Charusanti P."/>
            <person name="Shaw S."/>
            <person name="Blin K."/>
            <person name="Weber T."/>
        </authorList>
    </citation>
    <scope>NUCLEOTIDE SEQUENCE [LARGE SCALE GENOMIC DNA]</scope>
    <source>
        <strain evidence="1 2">NBC_00116</strain>
    </source>
</reference>